<evidence type="ECO:0000313" key="3">
    <source>
        <dbReference type="EMBL" id="GAA5519781.1"/>
    </source>
</evidence>
<feature type="transmembrane region" description="Helical" evidence="1">
    <location>
        <begin position="192"/>
        <end position="216"/>
    </location>
</feature>
<dbReference type="SMART" id="SM00267">
    <property type="entry name" value="GGDEF"/>
    <property type="match status" value="1"/>
</dbReference>
<dbReference type="Pfam" id="PF00990">
    <property type="entry name" value="GGDEF"/>
    <property type="match status" value="1"/>
</dbReference>
<evidence type="ECO:0000256" key="1">
    <source>
        <dbReference type="SAM" id="Phobius"/>
    </source>
</evidence>
<dbReference type="NCBIfam" id="TIGR00254">
    <property type="entry name" value="GGDEF"/>
    <property type="match status" value="1"/>
</dbReference>
<accession>A0ABP9WM46</accession>
<protein>
    <recommendedName>
        <fullName evidence="2">GGDEF domain-containing protein</fullName>
    </recommendedName>
</protein>
<feature type="transmembrane region" description="Helical" evidence="1">
    <location>
        <begin position="113"/>
        <end position="131"/>
    </location>
</feature>
<feature type="domain" description="GGDEF" evidence="2">
    <location>
        <begin position="254"/>
        <end position="384"/>
    </location>
</feature>
<reference evidence="3 4" key="1">
    <citation type="submission" date="2024-02" db="EMBL/GenBank/DDBJ databases">
        <title>Lysinimicrobium sediminis NBRC 112286.</title>
        <authorList>
            <person name="Ichikawa N."/>
            <person name="Katano-Makiyama Y."/>
            <person name="Hidaka K."/>
        </authorList>
    </citation>
    <scope>NUCLEOTIDE SEQUENCE [LARGE SCALE GENOMIC DNA]</scope>
    <source>
        <strain evidence="3 4">NBRC 112286</strain>
    </source>
</reference>
<dbReference type="InterPro" id="IPR043128">
    <property type="entry name" value="Rev_trsase/Diguanyl_cyclase"/>
</dbReference>
<feature type="transmembrane region" description="Helical" evidence="1">
    <location>
        <begin position="33"/>
        <end position="53"/>
    </location>
</feature>
<dbReference type="InterPro" id="IPR000160">
    <property type="entry name" value="GGDEF_dom"/>
</dbReference>
<organism evidence="3 4">
    <name type="scientific">Demequina sediminis</name>
    <dbReference type="NCBI Taxonomy" id="1930058"/>
    <lineage>
        <taxon>Bacteria</taxon>
        <taxon>Bacillati</taxon>
        <taxon>Actinomycetota</taxon>
        <taxon>Actinomycetes</taxon>
        <taxon>Micrococcales</taxon>
        <taxon>Demequinaceae</taxon>
        <taxon>Demequina</taxon>
    </lineage>
</organism>
<feature type="transmembrane region" description="Helical" evidence="1">
    <location>
        <begin position="89"/>
        <end position="107"/>
    </location>
</feature>
<dbReference type="PROSITE" id="PS50887">
    <property type="entry name" value="GGDEF"/>
    <property type="match status" value="1"/>
</dbReference>
<dbReference type="RefSeq" id="WP_345380143.1">
    <property type="nucleotide sequence ID" value="NZ_BAABRR010000013.1"/>
</dbReference>
<dbReference type="CDD" id="cd01949">
    <property type="entry name" value="GGDEF"/>
    <property type="match status" value="1"/>
</dbReference>
<name>A0ABP9WM46_9MICO</name>
<dbReference type="Gene3D" id="3.30.70.270">
    <property type="match status" value="1"/>
</dbReference>
<keyword evidence="4" id="KW-1185">Reference proteome</keyword>
<dbReference type="EMBL" id="BAABRR010000013">
    <property type="protein sequence ID" value="GAA5519781.1"/>
    <property type="molecule type" value="Genomic_DNA"/>
</dbReference>
<feature type="transmembrane region" description="Helical" evidence="1">
    <location>
        <begin position="151"/>
        <end position="172"/>
    </location>
</feature>
<dbReference type="PANTHER" id="PTHR45138:SF9">
    <property type="entry name" value="DIGUANYLATE CYCLASE DGCM-RELATED"/>
    <property type="match status" value="1"/>
</dbReference>
<dbReference type="SUPFAM" id="SSF55073">
    <property type="entry name" value="Nucleotide cyclase"/>
    <property type="match status" value="1"/>
</dbReference>
<evidence type="ECO:0000259" key="2">
    <source>
        <dbReference type="PROSITE" id="PS50887"/>
    </source>
</evidence>
<proteinExistence type="predicted"/>
<evidence type="ECO:0000313" key="4">
    <source>
        <dbReference type="Proteomes" id="UP001426770"/>
    </source>
</evidence>
<gene>
    <name evidence="3" type="ORF">Lsed01_02238</name>
</gene>
<comment type="caution">
    <text evidence="3">The sequence shown here is derived from an EMBL/GenBank/DDBJ whole genome shotgun (WGS) entry which is preliminary data.</text>
</comment>
<keyword evidence="1" id="KW-0472">Membrane</keyword>
<sequence length="385" mass="41035">MDPLTLRVALAAVAVSLLLLSYAGVHRRTRSRYSMWWCLSLVATAAATMLYLFNGTDAQLIANPLANAVGTVSAACTWGAARALGGRTLGVWPLVVPAAGVFLASIADRPATNIWAGGWATLLAMVLLFAATGRDLWKLRGEHRDMGESPLGTRAITMLAMTVSGLTVFYAFRFAMYMAFGPTHETFQTFVGSVPTTLALIVALVIVTFTMTDLSAVESTHQLRMRATRDSLTGLLNRGEFKARATARLASSGARHAIVFADLDHFKAINDTHGHAAGDAALATFASACQQTLTGDEIVGRMGGEEFALLLPTSEPEEARARVERVSEAYARLAKAASIPSTTVSYGIAIVAETDDLAQALRRADAAMYRAKRAGRDQAVVDGTH</sequence>
<keyword evidence="1" id="KW-1133">Transmembrane helix</keyword>
<dbReference type="Proteomes" id="UP001426770">
    <property type="component" value="Unassembled WGS sequence"/>
</dbReference>
<dbReference type="InterPro" id="IPR029787">
    <property type="entry name" value="Nucleotide_cyclase"/>
</dbReference>
<dbReference type="InterPro" id="IPR050469">
    <property type="entry name" value="Diguanylate_Cyclase"/>
</dbReference>
<keyword evidence="1" id="KW-0812">Transmembrane</keyword>
<dbReference type="PANTHER" id="PTHR45138">
    <property type="entry name" value="REGULATORY COMPONENTS OF SENSORY TRANSDUCTION SYSTEM"/>
    <property type="match status" value="1"/>
</dbReference>